<dbReference type="Proteomes" id="UP000276133">
    <property type="component" value="Unassembled WGS sequence"/>
</dbReference>
<keyword evidence="3" id="KW-1185">Reference proteome</keyword>
<comment type="caution">
    <text evidence="2">The sequence shown here is derived from an EMBL/GenBank/DDBJ whole genome shotgun (WGS) entry which is preliminary data.</text>
</comment>
<feature type="region of interest" description="Disordered" evidence="1">
    <location>
        <begin position="1"/>
        <end position="21"/>
    </location>
</feature>
<protein>
    <submittedName>
        <fullName evidence="2">Uncharacterized protein</fullName>
    </submittedName>
</protein>
<name>A0A3M7SF36_BRAPC</name>
<reference evidence="2 3" key="1">
    <citation type="journal article" date="2018" name="Sci. Rep.">
        <title>Genomic signatures of local adaptation to the degree of environmental predictability in rotifers.</title>
        <authorList>
            <person name="Franch-Gras L."/>
            <person name="Hahn C."/>
            <person name="Garcia-Roger E.M."/>
            <person name="Carmona M.J."/>
            <person name="Serra M."/>
            <person name="Gomez A."/>
        </authorList>
    </citation>
    <scope>NUCLEOTIDE SEQUENCE [LARGE SCALE GENOMIC DNA]</scope>
    <source>
        <strain evidence="2">HYR1</strain>
    </source>
</reference>
<organism evidence="2 3">
    <name type="scientific">Brachionus plicatilis</name>
    <name type="common">Marine rotifer</name>
    <name type="synonym">Brachionus muelleri</name>
    <dbReference type="NCBI Taxonomy" id="10195"/>
    <lineage>
        <taxon>Eukaryota</taxon>
        <taxon>Metazoa</taxon>
        <taxon>Spiralia</taxon>
        <taxon>Gnathifera</taxon>
        <taxon>Rotifera</taxon>
        <taxon>Eurotatoria</taxon>
        <taxon>Monogononta</taxon>
        <taxon>Pseudotrocha</taxon>
        <taxon>Ploima</taxon>
        <taxon>Brachionidae</taxon>
        <taxon>Brachionus</taxon>
    </lineage>
</organism>
<dbReference type="AlphaFoldDB" id="A0A3M7SF36"/>
<evidence type="ECO:0000256" key="1">
    <source>
        <dbReference type="SAM" id="MobiDB-lite"/>
    </source>
</evidence>
<proteinExistence type="predicted"/>
<accession>A0A3M7SF36</accession>
<gene>
    <name evidence="2" type="ORF">BpHYR1_033816</name>
</gene>
<feature type="compositionally biased region" description="Basic and acidic residues" evidence="1">
    <location>
        <begin position="1"/>
        <end position="11"/>
    </location>
</feature>
<evidence type="ECO:0000313" key="3">
    <source>
        <dbReference type="Proteomes" id="UP000276133"/>
    </source>
</evidence>
<evidence type="ECO:0000313" key="2">
    <source>
        <dbReference type="EMBL" id="RNA34444.1"/>
    </source>
</evidence>
<sequence>MAEEKRLEQEVGTKGANSQYKEVQDWRERSSVLLAFVFCREINTSHSYREIVKATIEKDILQELIKRFRGQKISYGYRFSKQFNNVFHELTVTASGVIMSNTVIVLPYTFVKRVIDIAHEGH</sequence>
<dbReference type="EMBL" id="REGN01001480">
    <property type="protein sequence ID" value="RNA34444.1"/>
    <property type="molecule type" value="Genomic_DNA"/>
</dbReference>